<name>A0A1W5T2A3_9ACTN</name>
<keyword evidence="1" id="KW-0472">Membrane</keyword>
<keyword evidence="1" id="KW-1133">Transmembrane helix</keyword>
<reference evidence="2" key="1">
    <citation type="submission" date="2017-01" db="EMBL/GenBank/DDBJ databases">
        <title>Identification and characterization of the ficellomycin biosynthesis gene cluster from Streptomyces ficellus NRRL8067.</title>
        <authorList>
            <person name="Zhang H."/>
        </authorList>
    </citation>
    <scope>NUCLEOTIDE SEQUENCE</scope>
    <source>
        <strain evidence="2">NRRL8067</strain>
    </source>
</reference>
<evidence type="ECO:0000313" key="2">
    <source>
        <dbReference type="EMBL" id="ARF06194.1"/>
    </source>
</evidence>
<feature type="transmembrane region" description="Helical" evidence="1">
    <location>
        <begin position="475"/>
        <end position="492"/>
    </location>
</feature>
<feature type="transmembrane region" description="Helical" evidence="1">
    <location>
        <begin position="377"/>
        <end position="395"/>
    </location>
</feature>
<sequence>MSMSEREPHTGMTRYVLRRSGVTGAWYAVVLFVTFGALFRGFAAIGLAFDGGFHWRLVLWSLAWFAVAAFGLWVAGPIGRTFAMRIQPVVDLPTDLSAMTFVLYLRSFGIDRELADPRRTLGSRFWLSNGEILGHDVGNAAATEEEKVARFFRRFGKLLAIGHPGDTYPLPGIDRSYLKADEWKSEVSELIRRARLVLLVAGTSHERESAQGTLWEFTEAVKTLPPARLLLLLCTGPDAYHRFRDAAAEYFAERGEELGRDGAASSRMPMLPDYPPLRSPRLRRGRHPLRGVIRFADDWTPELVLFDPTVERGRTARRRWRATVKAQVDPLLERLEDRLPGQAVQPDTFRRGFVLALAGMAASTITVPIYGMRHDPVTVRGAVLALAVLLAVGFIRTFVSLERNRVAHDVRVLVTPEEQRKYHAGYPARSWLDKLSDEFAFFAADIFFCVFWGTLCGTLAQVAVLHRMQNVDDRYAVVGAALGGLFGLFRQLRRSSYRVHRALRSKPVQLRSALVAALLWLSVLGAAGGGLIVARVTHHPSIGIYAAVLIGVPCISLWTRLRMPHASAP</sequence>
<dbReference type="EMBL" id="KY454693">
    <property type="protein sequence ID" value="ARF06194.1"/>
    <property type="molecule type" value="Genomic_DNA"/>
</dbReference>
<feature type="transmembrane region" description="Helical" evidence="1">
    <location>
        <begin position="21"/>
        <end position="45"/>
    </location>
</feature>
<proteinExistence type="predicted"/>
<accession>A0A1W5T2A3</accession>
<keyword evidence="1" id="KW-0812">Transmembrane</keyword>
<feature type="transmembrane region" description="Helical" evidence="1">
    <location>
        <begin position="542"/>
        <end position="561"/>
    </location>
</feature>
<organism evidence="2">
    <name type="scientific">Streptomyces ficellus</name>
    <dbReference type="NCBI Taxonomy" id="1977088"/>
    <lineage>
        <taxon>Bacteria</taxon>
        <taxon>Bacillati</taxon>
        <taxon>Actinomycetota</taxon>
        <taxon>Actinomycetes</taxon>
        <taxon>Kitasatosporales</taxon>
        <taxon>Streptomycetaceae</taxon>
        <taxon>Streptomyces</taxon>
    </lineage>
</organism>
<protein>
    <submittedName>
        <fullName evidence="2">Uncharacterized protein</fullName>
    </submittedName>
</protein>
<feature type="transmembrane region" description="Helical" evidence="1">
    <location>
        <begin position="352"/>
        <end position="371"/>
    </location>
</feature>
<evidence type="ECO:0000256" key="1">
    <source>
        <dbReference type="SAM" id="Phobius"/>
    </source>
</evidence>
<feature type="transmembrane region" description="Helical" evidence="1">
    <location>
        <begin position="57"/>
        <end position="75"/>
    </location>
</feature>
<feature type="transmembrane region" description="Helical" evidence="1">
    <location>
        <begin position="513"/>
        <end position="536"/>
    </location>
</feature>
<feature type="transmembrane region" description="Helical" evidence="1">
    <location>
        <begin position="439"/>
        <end position="463"/>
    </location>
</feature>
<dbReference type="AlphaFoldDB" id="A0A1W5T2A3"/>